<dbReference type="HOGENOM" id="CLU_074440_0_0_1"/>
<dbReference type="EnsemblMetazoa" id="CapteT202419">
    <property type="protein sequence ID" value="CapteP202419"/>
    <property type="gene ID" value="CapteG202419"/>
</dbReference>
<reference evidence="5 7" key="2">
    <citation type="journal article" date="2013" name="Nature">
        <title>Insights into bilaterian evolution from three spiralian genomes.</title>
        <authorList>
            <person name="Simakov O."/>
            <person name="Marletaz F."/>
            <person name="Cho S.J."/>
            <person name="Edsinger-Gonzales E."/>
            <person name="Havlak P."/>
            <person name="Hellsten U."/>
            <person name="Kuo D.H."/>
            <person name="Larsson T."/>
            <person name="Lv J."/>
            <person name="Arendt D."/>
            <person name="Savage R."/>
            <person name="Osoegawa K."/>
            <person name="de Jong P."/>
            <person name="Grimwood J."/>
            <person name="Chapman J.A."/>
            <person name="Shapiro H."/>
            <person name="Aerts A."/>
            <person name="Otillar R.P."/>
            <person name="Terry A.Y."/>
            <person name="Boore J.L."/>
            <person name="Grigoriev I.V."/>
            <person name="Lindberg D.R."/>
            <person name="Seaver E.C."/>
            <person name="Weisblat D.A."/>
            <person name="Putnam N.H."/>
            <person name="Rokhsar D.S."/>
        </authorList>
    </citation>
    <scope>NUCLEOTIDE SEQUENCE</scope>
    <source>
        <strain evidence="5 7">I ESC-2004</strain>
    </source>
</reference>
<dbReference type="EMBL" id="KB307090">
    <property type="protein sequence ID" value="ELT99219.1"/>
    <property type="molecule type" value="Genomic_DNA"/>
</dbReference>
<feature type="chain" id="PRO_5008787501" description="LRRCT domain-containing protein" evidence="4">
    <location>
        <begin position="22"/>
        <end position="251"/>
    </location>
</feature>
<evidence type="ECO:0000256" key="4">
    <source>
        <dbReference type="SAM" id="SignalP"/>
    </source>
</evidence>
<evidence type="ECO:0000256" key="3">
    <source>
        <dbReference type="ARBA" id="ARBA00022737"/>
    </source>
</evidence>
<reference evidence="6" key="3">
    <citation type="submission" date="2015-06" db="UniProtKB">
        <authorList>
            <consortium name="EnsemblMetazoa"/>
        </authorList>
    </citation>
    <scope>IDENTIFICATION</scope>
</reference>
<keyword evidence="1" id="KW-0433">Leucine-rich repeat</keyword>
<reference evidence="7" key="1">
    <citation type="submission" date="2012-12" db="EMBL/GenBank/DDBJ databases">
        <authorList>
            <person name="Hellsten U."/>
            <person name="Grimwood J."/>
            <person name="Chapman J.A."/>
            <person name="Shapiro H."/>
            <person name="Aerts A."/>
            <person name="Otillar R.P."/>
            <person name="Terry A.Y."/>
            <person name="Boore J.L."/>
            <person name="Simakov O."/>
            <person name="Marletaz F."/>
            <person name="Cho S.-J."/>
            <person name="Edsinger-Gonzales E."/>
            <person name="Havlak P."/>
            <person name="Kuo D.-H."/>
            <person name="Larsson T."/>
            <person name="Lv J."/>
            <person name="Arendt D."/>
            <person name="Savage R."/>
            <person name="Osoegawa K."/>
            <person name="de Jong P."/>
            <person name="Lindberg D.R."/>
            <person name="Seaver E.C."/>
            <person name="Weisblat D.A."/>
            <person name="Putnam N.H."/>
            <person name="Grigoriev I.V."/>
            <person name="Rokhsar D.S."/>
        </authorList>
    </citation>
    <scope>NUCLEOTIDE SEQUENCE</scope>
    <source>
        <strain evidence="7">I ESC-2004</strain>
    </source>
</reference>
<dbReference type="GO" id="GO:0005886">
    <property type="term" value="C:plasma membrane"/>
    <property type="evidence" value="ECO:0007669"/>
    <property type="project" value="TreeGrafter"/>
</dbReference>
<dbReference type="SUPFAM" id="SSF52058">
    <property type="entry name" value="L domain-like"/>
    <property type="match status" value="1"/>
</dbReference>
<name>R7TZM8_CAPTE</name>
<sequence length="251" mass="28243">MATLHVVWLLISLGNIKETIGVISVSLENKGLTSIPGDLRSDVGIIKFGSNKISTIKREDFNDKYPKLEELSFTHNQIRSIEYGCFRETRISKLLFGSNLLTTIPDLRQVKTTLTILDFNNNEIARVSNDVLEYLVYLRELNLGENPVATLSDMTKILPSLNSLDVEGIPLECCNTATWMKRAPGVNLVLTLSTYPCESPLHWASFKWAQITEAMLQKQSCPEERPAFSPSLRLLDNNMISSLIPISKVYH</sequence>
<dbReference type="InterPro" id="IPR032675">
    <property type="entry name" value="LRR_dom_sf"/>
</dbReference>
<dbReference type="Gene3D" id="3.80.10.10">
    <property type="entry name" value="Ribonuclease Inhibitor"/>
    <property type="match status" value="2"/>
</dbReference>
<gene>
    <name evidence="5" type="ORF">CAPTEDRAFT_202419</name>
</gene>
<evidence type="ECO:0000313" key="7">
    <source>
        <dbReference type="Proteomes" id="UP000014760"/>
    </source>
</evidence>
<evidence type="ECO:0000313" key="6">
    <source>
        <dbReference type="EnsemblMetazoa" id="CapteP202419"/>
    </source>
</evidence>
<evidence type="ECO:0000256" key="1">
    <source>
        <dbReference type="ARBA" id="ARBA00022614"/>
    </source>
</evidence>
<keyword evidence="3" id="KW-0677">Repeat</keyword>
<dbReference type="Proteomes" id="UP000014760">
    <property type="component" value="Unassembled WGS sequence"/>
</dbReference>
<dbReference type="PANTHER" id="PTHR24369:SF210">
    <property type="entry name" value="CHAOPTIN-RELATED"/>
    <property type="match status" value="1"/>
</dbReference>
<dbReference type="EMBL" id="AMQN01010124">
    <property type="status" value="NOT_ANNOTATED_CDS"/>
    <property type="molecule type" value="Genomic_DNA"/>
</dbReference>
<evidence type="ECO:0000313" key="5">
    <source>
        <dbReference type="EMBL" id="ELT99219.1"/>
    </source>
</evidence>
<keyword evidence="2 4" id="KW-0732">Signal</keyword>
<dbReference type="PANTHER" id="PTHR24369">
    <property type="entry name" value="ANTIGEN BSP, PUTATIVE-RELATED"/>
    <property type="match status" value="1"/>
</dbReference>
<protein>
    <recommendedName>
        <fullName evidence="8">LRRCT domain-containing protein</fullName>
    </recommendedName>
</protein>
<accession>R7TZM8</accession>
<evidence type="ECO:0000256" key="2">
    <source>
        <dbReference type="ARBA" id="ARBA00022729"/>
    </source>
</evidence>
<dbReference type="AlphaFoldDB" id="R7TZM8"/>
<dbReference type="STRING" id="283909.R7TZM8"/>
<dbReference type="InterPro" id="IPR050541">
    <property type="entry name" value="LRR_TM_domain-containing"/>
</dbReference>
<dbReference type="OrthoDB" id="6099413at2759"/>
<evidence type="ECO:0008006" key="8">
    <source>
        <dbReference type="Google" id="ProtNLM"/>
    </source>
</evidence>
<feature type="signal peptide" evidence="4">
    <location>
        <begin position="1"/>
        <end position="21"/>
    </location>
</feature>
<keyword evidence="7" id="KW-1185">Reference proteome</keyword>
<organism evidence="5">
    <name type="scientific">Capitella teleta</name>
    <name type="common">Polychaete worm</name>
    <dbReference type="NCBI Taxonomy" id="283909"/>
    <lineage>
        <taxon>Eukaryota</taxon>
        <taxon>Metazoa</taxon>
        <taxon>Spiralia</taxon>
        <taxon>Lophotrochozoa</taxon>
        <taxon>Annelida</taxon>
        <taxon>Polychaeta</taxon>
        <taxon>Sedentaria</taxon>
        <taxon>Scolecida</taxon>
        <taxon>Capitellidae</taxon>
        <taxon>Capitella</taxon>
    </lineage>
</organism>
<proteinExistence type="predicted"/>